<evidence type="ECO:0000256" key="2">
    <source>
        <dbReference type="SAM" id="Phobius"/>
    </source>
</evidence>
<reference evidence="3 4" key="1">
    <citation type="submission" date="2017-10" db="EMBL/GenBank/DDBJ databases">
        <title>Novel microbial diversity and functional potential in the marine mammal oral microbiome.</title>
        <authorList>
            <person name="Dudek N.K."/>
            <person name="Sun C.L."/>
            <person name="Burstein D."/>
            <person name="Kantor R.S."/>
            <person name="Aliaga Goltsman D.S."/>
            <person name="Bik E.M."/>
            <person name="Thomas B.C."/>
            <person name="Banfield J.F."/>
            <person name="Relman D.A."/>
        </authorList>
    </citation>
    <scope>NUCLEOTIDE SEQUENCE [LARGE SCALE GENOMIC DNA]</scope>
    <source>
        <strain evidence="3">DOLJORAL78_47_16</strain>
    </source>
</reference>
<protein>
    <submittedName>
        <fullName evidence="3">Uncharacterized protein</fullName>
    </submittedName>
</protein>
<keyword evidence="2" id="KW-1133">Transmembrane helix</keyword>
<evidence type="ECO:0000313" key="3">
    <source>
        <dbReference type="EMBL" id="PIE33025.1"/>
    </source>
</evidence>
<accession>A0A2G6KBL7</accession>
<dbReference type="EMBL" id="PDSK01000104">
    <property type="protein sequence ID" value="PIE33025.1"/>
    <property type="molecule type" value="Genomic_DNA"/>
</dbReference>
<dbReference type="AlphaFoldDB" id="A0A2G6KBL7"/>
<keyword evidence="2" id="KW-0472">Membrane</keyword>
<sequence>MEVNAQAAVDTSLISAARQKANNAALQSWRQGTEGEIQPVTKTVGTDGTIVLAQNTPRELEIKPNGELGITDRHTTITVIHPPSPPPVKAPQDTRIQTVVNGVDQIETRAILPEHLVVDQLDAVKKIADNGTRIAQQRFGLEQYKIQEELKLEYLNIVKSFVLWGFLMSIPFLLTGYWILQRILISITAMRQQPLNAQPKLARTESQSASILPGKEENDNETQHNTT</sequence>
<comment type="caution">
    <text evidence="3">The sequence shown here is derived from an EMBL/GenBank/DDBJ whole genome shotgun (WGS) entry which is preliminary data.</text>
</comment>
<evidence type="ECO:0000256" key="1">
    <source>
        <dbReference type="SAM" id="MobiDB-lite"/>
    </source>
</evidence>
<organism evidence="3 4">
    <name type="scientific">candidate division KSB3 bacterium</name>
    <dbReference type="NCBI Taxonomy" id="2044937"/>
    <lineage>
        <taxon>Bacteria</taxon>
        <taxon>candidate division KSB3</taxon>
    </lineage>
</organism>
<gene>
    <name evidence="3" type="ORF">CSA56_13300</name>
</gene>
<proteinExistence type="predicted"/>
<name>A0A2G6KBL7_9BACT</name>
<keyword evidence="2" id="KW-0812">Transmembrane</keyword>
<feature type="transmembrane region" description="Helical" evidence="2">
    <location>
        <begin position="161"/>
        <end position="180"/>
    </location>
</feature>
<dbReference type="Proteomes" id="UP000230821">
    <property type="component" value="Unassembled WGS sequence"/>
</dbReference>
<feature type="region of interest" description="Disordered" evidence="1">
    <location>
        <begin position="198"/>
        <end position="227"/>
    </location>
</feature>
<evidence type="ECO:0000313" key="4">
    <source>
        <dbReference type="Proteomes" id="UP000230821"/>
    </source>
</evidence>